<evidence type="ECO:0000256" key="4">
    <source>
        <dbReference type="ARBA" id="ARBA00022692"/>
    </source>
</evidence>
<dbReference type="PANTHER" id="PTHR21137:SF35">
    <property type="entry name" value="ODORANT RECEPTOR 19A-RELATED"/>
    <property type="match status" value="1"/>
</dbReference>
<dbReference type="EMBL" id="MH324903">
    <property type="protein sequence ID" value="QBB73002.1"/>
    <property type="molecule type" value="mRNA"/>
</dbReference>
<evidence type="ECO:0000256" key="1">
    <source>
        <dbReference type="ARBA" id="ARBA00004651"/>
    </source>
</evidence>
<reference evidence="11" key="1">
    <citation type="submission" date="2018-05" db="EMBL/GenBank/DDBJ databases">
        <title>Identification and expression analysis of candidate chemosensory receptors in the white-spotted flower chafer, Protaetia brevitarsis.</title>
        <authorList>
            <person name="Zhang T."/>
        </authorList>
    </citation>
    <scope>NUCLEOTIDE SEQUENCE</scope>
</reference>
<dbReference type="PANTHER" id="PTHR21137">
    <property type="entry name" value="ODORANT RECEPTOR"/>
    <property type="match status" value="1"/>
</dbReference>
<keyword evidence="8 11" id="KW-0675">Receptor</keyword>
<evidence type="ECO:0000256" key="6">
    <source>
        <dbReference type="ARBA" id="ARBA00022989"/>
    </source>
</evidence>
<evidence type="ECO:0000313" key="11">
    <source>
        <dbReference type="EMBL" id="QBB73002.1"/>
    </source>
</evidence>
<keyword evidence="3" id="KW-0716">Sensory transduction</keyword>
<organism evidence="11">
    <name type="scientific">Protaetia brevitarsis</name>
    <name type="common">White-spotted flower chafer beetle</name>
    <name type="synonym">Liocola brevitarsis</name>
    <dbReference type="NCBI Taxonomy" id="348688"/>
    <lineage>
        <taxon>Eukaryota</taxon>
        <taxon>Metazoa</taxon>
        <taxon>Ecdysozoa</taxon>
        <taxon>Arthropoda</taxon>
        <taxon>Hexapoda</taxon>
        <taxon>Insecta</taxon>
        <taxon>Pterygota</taxon>
        <taxon>Neoptera</taxon>
        <taxon>Endopterygota</taxon>
        <taxon>Coleoptera</taxon>
        <taxon>Polyphaga</taxon>
        <taxon>Scarabaeiformia</taxon>
        <taxon>Scarabaeidae</taxon>
        <taxon>Cetoniinae</taxon>
        <taxon>Protaetia</taxon>
        <taxon>Liocola</taxon>
    </lineage>
</organism>
<feature type="transmembrane region" description="Helical" evidence="10">
    <location>
        <begin position="13"/>
        <end position="36"/>
    </location>
</feature>
<protein>
    <submittedName>
        <fullName evidence="11">Odorant receptor</fullName>
    </submittedName>
</protein>
<gene>
    <name evidence="11" type="primary">OR70</name>
</gene>
<dbReference type="InterPro" id="IPR004117">
    <property type="entry name" value="7tm6_olfct_rcpt"/>
</dbReference>
<evidence type="ECO:0000256" key="10">
    <source>
        <dbReference type="SAM" id="Phobius"/>
    </source>
</evidence>
<keyword evidence="5" id="KW-0552">Olfaction</keyword>
<dbReference type="GO" id="GO:0007165">
    <property type="term" value="P:signal transduction"/>
    <property type="evidence" value="ECO:0007669"/>
    <property type="project" value="UniProtKB-KW"/>
</dbReference>
<keyword evidence="4 10" id="KW-0812">Transmembrane</keyword>
<keyword evidence="9" id="KW-0807">Transducer</keyword>
<feature type="transmembrane region" description="Helical" evidence="10">
    <location>
        <begin position="83"/>
        <end position="102"/>
    </location>
</feature>
<evidence type="ECO:0000256" key="8">
    <source>
        <dbReference type="ARBA" id="ARBA00023170"/>
    </source>
</evidence>
<dbReference type="AlphaFoldDB" id="A0A411HR60"/>
<evidence type="ECO:0000256" key="7">
    <source>
        <dbReference type="ARBA" id="ARBA00023136"/>
    </source>
</evidence>
<name>A0A411HR60_PROBE</name>
<keyword evidence="6 10" id="KW-1133">Transmembrane helix</keyword>
<feature type="transmembrane region" description="Helical" evidence="10">
    <location>
        <begin position="114"/>
        <end position="132"/>
    </location>
</feature>
<evidence type="ECO:0000256" key="9">
    <source>
        <dbReference type="ARBA" id="ARBA00023224"/>
    </source>
</evidence>
<dbReference type="Pfam" id="PF02949">
    <property type="entry name" value="7tm_6"/>
    <property type="match status" value="1"/>
</dbReference>
<evidence type="ECO:0000256" key="2">
    <source>
        <dbReference type="ARBA" id="ARBA00022475"/>
    </source>
</evidence>
<sequence length="210" mass="24009">MDVLVLVCQYYCVALIAFIVLGYDFLYLSLCIELVVQVKLLKSKLKEVFTETSDDTAFNVGKCVSQHNFLLLMHDKMQKMNSNVLLFHYFISLVTLCFDIYQSSVEDAELSYEIARFVSVAGIIGQFAFYCIPAELLSSEFMDIARALYSSKWYENKPNVQKLMIPIMVKCQRPHYFSASGLLDINMDAFGSVIRKAFSFCAVIRNVLDK</sequence>
<evidence type="ECO:0000256" key="3">
    <source>
        <dbReference type="ARBA" id="ARBA00022606"/>
    </source>
</evidence>
<keyword evidence="7 10" id="KW-0472">Membrane</keyword>
<keyword evidence="2" id="KW-1003">Cell membrane</keyword>
<dbReference type="GO" id="GO:0005886">
    <property type="term" value="C:plasma membrane"/>
    <property type="evidence" value="ECO:0007669"/>
    <property type="project" value="UniProtKB-SubCell"/>
</dbReference>
<comment type="subcellular location">
    <subcellularLocation>
        <location evidence="1">Cell membrane</location>
        <topology evidence="1">Multi-pass membrane protein</topology>
    </subcellularLocation>
</comment>
<dbReference type="GO" id="GO:0005549">
    <property type="term" value="F:odorant binding"/>
    <property type="evidence" value="ECO:0007669"/>
    <property type="project" value="InterPro"/>
</dbReference>
<proteinExistence type="evidence at transcript level"/>
<dbReference type="GO" id="GO:0004984">
    <property type="term" value="F:olfactory receptor activity"/>
    <property type="evidence" value="ECO:0007669"/>
    <property type="project" value="InterPro"/>
</dbReference>
<evidence type="ECO:0000256" key="5">
    <source>
        <dbReference type="ARBA" id="ARBA00022725"/>
    </source>
</evidence>
<accession>A0A411HR60</accession>